<protein>
    <submittedName>
        <fullName evidence="1">Uncharacterized protein</fullName>
    </submittedName>
</protein>
<dbReference type="EMBL" id="MU266356">
    <property type="protein sequence ID" value="KAH7928187.1"/>
    <property type="molecule type" value="Genomic_DNA"/>
</dbReference>
<name>A0ACB8BTL2_9AGAM</name>
<sequence>MSLQPFVELYRYYLTPIAPFTWFGLGVSTLDVAAAFRLCYVLKQIRENLRAEHLKQNEKAAPVEERSFVRDVATTLTVVYGGEAVAGPLLGVPPSFMVSGVSPALYTAVQAIVDRIPLPAMSFITEFPLSFLDGFNRAMLLCQFVPPAVVANASPVIAASPWTLLLTSLIITNGGFFITNLLSFLHPTPLALTTPAELQPYGWTTTDLWSAPLVTGLYALLTHAQPFWGELHGVLGGVLGGGEKVEPMDSESARVVCALLLAGMFATRTVKNFGYAWKSGVAEKIKTQ</sequence>
<organism evidence="1 2">
    <name type="scientific">Leucogyrophana mollusca</name>
    <dbReference type="NCBI Taxonomy" id="85980"/>
    <lineage>
        <taxon>Eukaryota</taxon>
        <taxon>Fungi</taxon>
        <taxon>Dikarya</taxon>
        <taxon>Basidiomycota</taxon>
        <taxon>Agaricomycotina</taxon>
        <taxon>Agaricomycetes</taxon>
        <taxon>Agaricomycetidae</taxon>
        <taxon>Boletales</taxon>
        <taxon>Boletales incertae sedis</taxon>
        <taxon>Leucogyrophana</taxon>
    </lineage>
</organism>
<proteinExistence type="predicted"/>
<evidence type="ECO:0000313" key="1">
    <source>
        <dbReference type="EMBL" id="KAH7928187.1"/>
    </source>
</evidence>
<evidence type="ECO:0000313" key="2">
    <source>
        <dbReference type="Proteomes" id="UP000790709"/>
    </source>
</evidence>
<reference evidence="1" key="1">
    <citation type="journal article" date="2021" name="New Phytol.">
        <title>Evolutionary innovations through gain and loss of genes in the ectomycorrhizal Boletales.</title>
        <authorList>
            <person name="Wu G."/>
            <person name="Miyauchi S."/>
            <person name="Morin E."/>
            <person name="Kuo A."/>
            <person name="Drula E."/>
            <person name="Varga T."/>
            <person name="Kohler A."/>
            <person name="Feng B."/>
            <person name="Cao Y."/>
            <person name="Lipzen A."/>
            <person name="Daum C."/>
            <person name="Hundley H."/>
            <person name="Pangilinan J."/>
            <person name="Johnson J."/>
            <person name="Barry K."/>
            <person name="LaButti K."/>
            <person name="Ng V."/>
            <person name="Ahrendt S."/>
            <person name="Min B."/>
            <person name="Choi I.G."/>
            <person name="Park H."/>
            <person name="Plett J.M."/>
            <person name="Magnuson J."/>
            <person name="Spatafora J.W."/>
            <person name="Nagy L.G."/>
            <person name="Henrissat B."/>
            <person name="Grigoriev I.V."/>
            <person name="Yang Z.L."/>
            <person name="Xu J."/>
            <person name="Martin F.M."/>
        </authorList>
    </citation>
    <scope>NUCLEOTIDE SEQUENCE</scope>
    <source>
        <strain evidence="1">KUC20120723A-06</strain>
    </source>
</reference>
<accession>A0ACB8BTL2</accession>
<gene>
    <name evidence="1" type="ORF">BV22DRAFT_224626</name>
</gene>
<keyword evidence="2" id="KW-1185">Reference proteome</keyword>
<comment type="caution">
    <text evidence="1">The sequence shown here is derived from an EMBL/GenBank/DDBJ whole genome shotgun (WGS) entry which is preliminary data.</text>
</comment>
<dbReference type="Proteomes" id="UP000790709">
    <property type="component" value="Unassembled WGS sequence"/>
</dbReference>